<gene>
    <name evidence="1" type="ORF">J2753_001248</name>
</gene>
<reference evidence="1" key="1">
    <citation type="submission" date="2021-03" db="EMBL/GenBank/DDBJ databases">
        <title>Genomic Encyclopedia of Type Strains, Phase IV (KMG-IV): sequencing the most valuable type-strain genomes for metagenomic binning, comparative biology and taxonomic classification.</title>
        <authorList>
            <person name="Goeker M."/>
        </authorList>
    </citation>
    <scope>NUCLEOTIDE SEQUENCE</scope>
    <source>
        <strain evidence="1">DSM 26232</strain>
    </source>
</reference>
<protein>
    <submittedName>
        <fullName evidence="1">Uncharacterized protein</fullName>
    </submittedName>
</protein>
<organism evidence="1 2">
    <name type="scientific">Halolamina salifodinae</name>
    <dbReference type="NCBI Taxonomy" id="1202767"/>
    <lineage>
        <taxon>Archaea</taxon>
        <taxon>Methanobacteriati</taxon>
        <taxon>Methanobacteriota</taxon>
        <taxon>Stenosarchaea group</taxon>
        <taxon>Halobacteria</taxon>
        <taxon>Halobacteriales</taxon>
        <taxon>Haloferacaceae</taxon>
    </lineage>
</organism>
<sequence>MSMDITEVDRLVDEITELRDGMEETHRTRQGVDESEFSDHYQALELCAVLLREVSADVGEERNGDSQLISEAAELLAEREVESSYPGRGEDWE</sequence>
<dbReference type="Proteomes" id="UP000823736">
    <property type="component" value="Unassembled WGS sequence"/>
</dbReference>
<keyword evidence="2" id="KW-1185">Reference proteome</keyword>
<evidence type="ECO:0000313" key="2">
    <source>
        <dbReference type="Proteomes" id="UP000823736"/>
    </source>
</evidence>
<name>A0A8T4GYX3_9EURY</name>
<comment type="caution">
    <text evidence="1">The sequence shown here is derived from an EMBL/GenBank/DDBJ whole genome shotgun (WGS) entry which is preliminary data.</text>
</comment>
<evidence type="ECO:0000313" key="1">
    <source>
        <dbReference type="EMBL" id="MBP1986754.1"/>
    </source>
</evidence>
<dbReference type="RefSeq" id="WP_209491037.1">
    <property type="nucleotide sequence ID" value="NZ_JAGGLC010000002.1"/>
</dbReference>
<accession>A0A8T4GYX3</accession>
<dbReference type="AlphaFoldDB" id="A0A8T4GYX3"/>
<proteinExistence type="predicted"/>
<dbReference type="EMBL" id="JAGGLC010000002">
    <property type="protein sequence ID" value="MBP1986754.1"/>
    <property type="molecule type" value="Genomic_DNA"/>
</dbReference>